<dbReference type="Gene3D" id="1.10.10.10">
    <property type="entry name" value="Winged helix-like DNA-binding domain superfamily/Winged helix DNA-binding domain"/>
    <property type="match status" value="3"/>
</dbReference>
<keyword evidence="10" id="KW-1185">Reference proteome</keyword>
<reference evidence="9 10" key="1">
    <citation type="submission" date="2020-08" db="EMBL/GenBank/DDBJ databases">
        <title>Genomic Encyclopedia of Type Strains, Phase IV (KMG-IV): sequencing the most valuable type-strain genomes for metagenomic binning, comparative biology and taxonomic classification.</title>
        <authorList>
            <person name="Goeker M."/>
        </authorList>
    </citation>
    <scope>NUCLEOTIDE SEQUENCE [LARGE SCALE GENOMIC DNA]</scope>
    <source>
        <strain evidence="9 10">DSM 106739</strain>
    </source>
</reference>
<evidence type="ECO:0000259" key="6">
    <source>
        <dbReference type="Pfam" id="PF02631"/>
    </source>
</evidence>
<dbReference type="PANTHER" id="PTHR33602">
    <property type="entry name" value="REGULATORY PROTEIN RECX FAMILY PROTEIN"/>
    <property type="match status" value="1"/>
</dbReference>
<evidence type="ECO:0000256" key="4">
    <source>
        <dbReference type="ARBA" id="ARBA00022490"/>
    </source>
</evidence>
<feature type="domain" description="RecX second three-helical" evidence="6">
    <location>
        <begin position="51"/>
        <end position="90"/>
    </location>
</feature>
<dbReference type="Pfam" id="PF21982">
    <property type="entry name" value="RecX_HTH1"/>
    <property type="match status" value="1"/>
</dbReference>
<dbReference type="AlphaFoldDB" id="A0A840BQ89"/>
<dbReference type="GO" id="GO:0005737">
    <property type="term" value="C:cytoplasm"/>
    <property type="evidence" value="ECO:0007669"/>
    <property type="project" value="UniProtKB-SubCell"/>
</dbReference>
<feature type="domain" description="RecX third three-helical" evidence="7">
    <location>
        <begin position="97"/>
        <end position="141"/>
    </location>
</feature>
<evidence type="ECO:0000256" key="5">
    <source>
        <dbReference type="HAMAP-Rule" id="MF_01114"/>
    </source>
</evidence>
<comment type="function">
    <text evidence="5">Modulates RecA activity.</text>
</comment>
<evidence type="ECO:0000256" key="2">
    <source>
        <dbReference type="ARBA" id="ARBA00009695"/>
    </source>
</evidence>
<evidence type="ECO:0000313" key="10">
    <source>
        <dbReference type="Proteomes" id="UP000561045"/>
    </source>
</evidence>
<evidence type="ECO:0000256" key="3">
    <source>
        <dbReference type="ARBA" id="ARBA00018111"/>
    </source>
</evidence>
<dbReference type="RefSeq" id="WP_183635759.1">
    <property type="nucleotide sequence ID" value="NZ_BAABLE010000005.1"/>
</dbReference>
<comment type="subcellular location">
    <subcellularLocation>
        <location evidence="1 5">Cytoplasm</location>
    </subcellularLocation>
</comment>
<dbReference type="Pfam" id="PF21981">
    <property type="entry name" value="RecX_HTH3"/>
    <property type="match status" value="1"/>
</dbReference>
<evidence type="ECO:0000256" key="1">
    <source>
        <dbReference type="ARBA" id="ARBA00004496"/>
    </source>
</evidence>
<gene>
    <name evidence="5" type="primary">recX</name>
    <name evidence="9" type="ORF">GGR36_003188</name>
</gene>
<keyword evidence="4 5" id="KW-0963">Cytoplasm</keyword>
<dbReference type="InterPro" id="IPR053925">
    <property type="entry name" value="RecX_HTH_3rd"/>
</dbReference>
<dbReference type="InterPro" id="IPR053924">
    <property type="entry name" value="RecX_HTH_2nd"/>
</dbReference>
<proteinExistence type="inferred from homology"/>
<feature type="domain" description="RecX first three-helical" evidence="8">
    <location>
        <begin position="7"/>
        <end position="44"/>
    </location>
</feature>
<evidence type="ECO:0000259" key="8">
    <source>
        <dbReference type="Pfam" id="PF21982"/>
    </source>
</evidence>
<dbReference type="HAMAP" id="MF_01114">
    <property type="entry name" value="RecX"/>
    <property type="match status" value="1"/>
</dbReference>
<protein>
    <recommendedName>
        <fullName evidence="3 5">Regulatory protein RecX</fullName>
    </recommendedName>
</protein>
<dbReference type="InterPro" id="IPR003783">
    <property type="entry name" value="Regulatory_RecX"/>
</dbReference>
<dbReference type="Pfam" id="PF02631">
    <property type="entry name" value="RecX_HTH2"/>
    <property type="match status" value="1"/>
</dbReference>
<dbReference type="InterPro" id="IPR053926">
    <property type="entry name" value="RecX_HTH_1st"/>
</dbReference>
<name>A0A840BQ89_9RHOO</name>
<organism evidence="9 10">
    <name type="scientific">Niveibacterium umoris</name>
    <dbReference type="NCBI Taxonomy" id="1193620"/>
    <lineage>
        <taxon>Bacteria</taxon>
        <taxon>Pseudomonadati</taxon>
        <taxon>Pseudomonadota</taxon>
        <taxon>Betaproteobacteria</taxon>
        <taxon>Rhodocyclales</taxon>
        <taxon>Rhodocyclaceae</taxon>
        <taxon>Niveibacterium</taxon>
    </lineage>
</organism>
<evidence type="ECO:0000313" key="9">
    <source>
        <dbReference type="EMBL" id="MBB4013842.1"/>
    </source>
</evidence>
<dbReference type="Proteomes" id="UP000561045">
    <property type="component" value="Unassembled WGS sequence"/>
</dbReference>
<sequence length="149" mass="16601">MSRDELKARALRSLAQREHSRAELARKLAAHGEPDAVEAVLDRMGELGLQSDARFAESYVRSRAERLGGRRIQHELAQRGVDPETIDAALASELGEPELARARAVWARKFGQLPADAKDWARQARFLTARGFAAEVVRKVLKEPFDESA</sequence>
<dbReference type="EMBL" id="JACIET010000002">
    <property type="protein sequence ID" value="MBB4013842.1"/>
    <property type="molecule type" value="Genomic_DNA"/>
</dbReference>
<dbReference type="NCBIfam" id="NF001055">
    <property type="entry name" value="PRK00117.2-5"/>
    <property type="match status" value="1"/>
</dbReference>
<dbReference type="PANTHER" id="PTHR33602:SF1">
    <property type="entry name" value="REGULATORY PROTEIN RECX FAMILY PROTEIN"/>
    <property type="match status" value="1"/>
</dbReference>
<accession>A0A840BQ89</accession>
<comment type="similarity">
    <text evidence="2 5">Belongs to the RecX family.</text>
</comment>
<comment type="caution">
    <text evidence="9">The sequence shown here is derived from an EMBL/GenBank/DDBJ whole genome shotgun (WGS) entry which is preliminary data.</text>
</comment>
<evidence type="ECO:0000259" key="7">
    <source>
        <dbReference type="Pfam" id="PF21981"/>
    </source>
</evidence>
<dbReference type="InterPro" id="IPR036388">
    <property type="entry name" value="WH-like_DNA-bd_sf"/>
</dbReference>
<dbReference type="GO" id="GO:0006282">
    <property type="term" value="P:regulation of DNA repair"/>
    <property type="evidence" value="ECO:0007669"/>
    <property type="project" value="UniProtKB-UniRule"/>
</dbReference>